<dbReference type="eggNOG" id="KOG0504">
    <property type="taxonomic scope" value="Eukaryota"/>
</dbReference>
<keyword evidence="2 3" id="KW-0040">ANK repeat</keyword>
<dbReference type="Pfam" id="PF00023">
    <property type="entry name" value="Ank"/>
    <property type="match status" value="2"/>
</dbReference>
<dbReference type="SMART" id="SM00248">
    <property type="entry name" value="ANK"/>
    <property type="match status" value="10"/>
</dbReference>
<evidence type="ECO:0000313" key="8">
    <source>
        <dbReference type="Proteomes" id="UP000001861"/>
    </source>
</evidence>
<feature type="repeat" description="ANK" evidence="3">
    <location>
        <begin position="941"/>
        <end position="962"/>
    </location>
</feature>
<feature type="compositionally biased region" description="Polar residues" evidence="4">
    <location>
        <begin position="18"/>
        <end position="31"/>
    </location>
</feature>
<dbReference type="PANTHER" id="PTHR24198:SF165">
    <property type="entry name" value="ANKYRIN REPEAT-CONTAINING PROTEIN-RELATED"/>
    <property type="match status" value="1"/>
</dbReference>
<dbReference type="SUPFAM" id="SSF52540">
    <property type="entry name" value="P-loop containing nucleoside triphosphate hydrolases"/>
    <property type="match status" value="1"/>
</dbReference>
<feature type="domain" description="GPI inositol-deacylase winged helix" evidence="5">
    <location>
        <begin position="478"/>
        <end position="550"/>
    </location>
</feature>
<name>A8NAI6_COPC7</name>
<dbReference type="InterPro" id="IPR036770">
    <property type="entry name" value="Ankyrin_rpt-contain_sf"/>
</dbReference>
<dbReference type="InterPro" id="IPR002110">
    <property type="entry name" value="Ankyrin_rpt"/>
</dbReference>
<dbReference type="InterPro" id="IPR027417">
    <property type="entry name" value="P-loop_NTPase"/>
</dbReference>
<dbReference type="Proteomes" id="UP000001861">
    <property type="component" value="Unassembled WGS sequence"/>
</dbReference>
<dbReference type="VEuPathDB" id="FungiDB:CC1G_05937"/>
<dbReference type="GeneID" id="6008314"/>
<dbReference type="Gene3D" id="1.25.40.20">
    <property type="entry name" value="Ankyrin repeat-containing domain"/>
    <property type="match status" value="4"/>
</dbReference>
<organism evidence="7 8">
    <name type="scientific">Coprinopsis cinerea (strain Okayama-7 / 130 / ATCC MYA-4618 / FGSC 9003)</name>
    <name type="common">Inky cap fungus</name>
    <name type="synonym">Hormographiella aspergillata</name>
    <dbReference type="NCBI Taxonomy" id="240176"/>
    <lineage>
        <taxon>Eukaryota</taxon>
        <taxon>Fungi</taxon>
        <taxon>Dikarya</taxon>
        <taxon>Basidiomycota</taxon>
        <taxon>Agaricomycotina</taxon>
        <taxon>Agaricomycetes</taxon>
        <taxon>Agaricomycetidae</taxon>
        <taxon>Agaricales</taxon>
        <taxon>Agaricineae</taxon>
        <taxon>Psathyrellaceae</taxon>
        <taxon>Coprinopsis</taxon>
    </lineage>
</organism>
<evidence type="ECO:0000313" key="7">
    <source>
        <dbReference type="EMBL" id="EAU90021.1"/>
    </source>
</evidence>
<dbReference type="Pfam" id="PF22939">
    <property type="entry name" value="WHD_GPIID"/>
    <property type="match status" value="1"/>
</dbReference>
<dbReference type="PANTHER" id="PTHR24198">
    <property type="entry name" value="ANKYRIN REPEAT AND PROTEIN KINASE DOMAIN-CONTAINING PROTEIN"/>
    <property type="match status" value="1"/>
</dbReference>
<dbReference type="OrthoDB" id="7464126at2759"/>
<evidence type="ECO:0000256" key="3">
    <source>
        <dbReference type="PROSITE-ProRule" id="PRU00023"/>
    </source>
</evidence>
<dbReference type="Gene3D" id="3.40.50.300">
    <property type="entry name" value="P-loop containing nucleotide triphosphate hydrolases"/>
    <property type="match status" value="1"/>
</dbReference>
<proteinExistence type="predicted"/>
<dbReference type="InterPro" id="IPR054471">
    <property type="entry name" value="GPIID_WHD"/>
</dbReference>
<dbReference type="AlphaFoldDB" id="A8NAI6"/>
<accession>A8NAI6</accession>
<dbReference type="PROSITE" id="PS50088">
    <property type="entry name" value="ANK_REPEAT"/>
    <property type="match status" value="2"/>
</dbReference>
<feature type="region of interest" description="Disordered" evidence="4">
    <location>
        <begin position="1"/>
        <end position="55"/>
    </location>
</feature>
<evidence type="ECO:0000256" key="2">
    <source>
        <dbReference type="ARBA" id="ARBA00023043"/>
    </source>
</evidence>
<protein>
    <submittedName>
        <fullName evidence="7">Ankyrin repeat domain-containing protein 52</fullName>
    </submittedName>
</protein>
<dbReference type="Pfam" id="PF24883">
    <property type="entry name" value="NPHP3_N"/>
    <property type="match status" value="1"/>
</dbReference>
<evidence type="ECO:0000259" key="6">
    <source>
        <dbReference type="Pfam" id="PF24883"/>
    </source>
</evidence>
<dbReference type="InterPro" id="IPR056884">
    <property type="entry name" value="NPHP3-like_N"/>
</dbReference>
<keyword evidence="1" id="KW-0677">Repeat</keyword>
<gene>
    <name evidence="7" type="ORF">CC1G_05937</name>
</gene>
<evidence type="ECO:0000256" key="1">
    <source>
        <dbReference type="ARBA" id="ARBA00022737"/>
    </source>
</evidence>
<keyword evidence="8" id="KW-1185">Reference proteome</keyword>
<feature type="domain" description="Nephrocystin 3-like N-terminal" evidence="6">
    <location>
        <begin position="210"/>
        <end position="358"/>
    </location>
</feature>
<reference evidence="7 8" key="1">
    <citation type="journal article" date="2010" name="Proc. Natl. Acad. Sci. U.S.A.">
        <title>Insights into evolution of multicellular fungi from the assembled chromosomes of the mushroom Coprinopsis cinerea (Coprinus cinereus).</title>
        <authorList>
            <person name="Stajich J.E."/>
            <person name="Wilke S.K."/>
            <person name="Ahren D."/>
            <person name="Au C.H."/>
            <person name="Birren B.W."/>
            <person name="Borodovsky M."/>
            <person name="Burns C."/>
            <person name="Canback B."/>
            <person name="Casselton L.A."/>
            <person name="Cheng C.K."/>
            <person name="Deng J."/>
            <person name="Dietrich F.S."/>
            <person name="Fargo D.C."/>
            <person name="Farman M.L."/>
            <person name="Gathman A.C."/>
            <person name="Goldberg J."/>
            <person name="Guigo R."/>
            <person name="Hoegger P.J."/>
            <person name="Hooker J.B."/>
            <person name="Huggins A."/>
            <person name="James T.Y."/>
            <person name="Kamada T."/>
            <person name="Kilaru S."/>
            <person name="Kodira C."/>
            <person name="Kues U."/>
            <person name="Kupfer D."/>
            <person name="Kwan H.S."/>
            <person name="Lomsadze A."/>
            <person name="Li W."/>
            <person name="Lilly W.W."/>
            <person name="Ma L.J."/>
            <person name="Mackey A.J."/>
            <person name="Manning G."/>
            <person name="Martin F."/>
            <person name="Muraguchi H."/>
            <person name="Natvig D.O."/>
            <person name="Palmerini H."/>
            <person name="Ramesh M.A."/>
            <person name="Rehmeyer C.J."/>
            <person name="Roe B.A."/>
            <person name="Shenoy N."/>
            <person name="Stanke M."/>
            <person name="Ter-Hovhannisyan V."/>
            <person name="Tunlid A."/>
            <person name="Velagapudi R."/>
            <person name="Vision T.J."/>
            <person name="Zeng Q."/>
            <person name="Zolan M.E."/>
            <person name="Pukkila P.J."/>
        </authorList>
    </citation>
    <scope>NUCLEOTIDE SEQUENCE [LARGE SCALE GENOMIC DNA]</scope>
    <source>
        <strain evidence="8">Okayama-7 / 130 / ATCC MYA-4618 / FGSC 9003</strain>
    </source>
</reference>
<evidence type="ECO:0000256" key="4">
    <source>
        <dbReference type="SAM" id="MobiDB-lite"/>
    </source>
</evidence>
<dbReference type="KEGG" id="cci:CC1G_05937"/>
<comment type="caution">
    <text evidence="7">The sequence shown here is derived from an EMBL/GenBank/DDBJ whole genome shotgun (WGS) entry which is preliminary data.</text>
</comment>
<dbReference type="PROSITE" id="PS50297">
    <property type="entry name" value="ANK_REP_REGION"/>
    <property type="match status" value="2"/>
</dbReference>
<dbReference type="OMA" id="NRTPLYW"/>
<evidence type="ECO:0000259" key="5">
    <source>
        <dbReference type="Pfam" id="PF22939"/>
    </source>
</evidence>
<dbReference type="InParanoid" id="A8NAI6"/>
<dbReference type="EMBL" id="AACS02000007">
    <property type="protein sequence ID" value="EAU90021.1"/>
    <property type="molecule type" value="Genomic_DNA"/>
</dbReference>
<dbReference type="RefSeq" id="XP_001831838.1">
    <property type="nucleotide sequence ID" value="XM_001831786.1"/>
</dbReference>
<sequence>MGQGVSFQNEPEADRSTPSDARSPSLDTGRSLSHRGSFPNEPSGDPSTLPEEQIPSLNEGVQLSSGVQDMGAGQARASGSSDSAVADYFKDNCFIEDPSSSATSDIMLREPKEEVARGEDNDTPVINWTPRAVYYPAVHISDGARVTGNPVIAGGDVNIFNIYNNAADVANGQSADGKFERLRGEIQDWFAQSANFHVVQQQNYEKWTDGTLSWFTESEDYLTWKDGRRRILWGTGIPGAGKTILAAKTIHDLQILQEASPKKICVVFAYCRYSERLNVKDILESLVTQFLEAEPSLADLVEPLYSLHQRKKTRPTQQELLDLLRQFEGRFDIVFYVIDGLDEALVDTQFDLIKVINFLQGQFALTSRPLKKLEAGLPTTRFYSVTAKTSDIVLLIVQMVERNPGFRTLLEQHSYLHELVRQISDKSKGMFLHAALQIEFVQHCLSIADLEQALDSLPTDLHDIYSQALKRINDQPKRNANLAKHVLLWLVFGREALSFPDLQHALGLTLPDYRDGVDKEALASICCGLVTVEAETDLVRLVHFTAQDALVPILKEYIPDPHGVLFSVSAQRLVDCGIISNSVGAKTREDLSQALKGHPLLKYCYDHWSHHARECMANPVLRDAVLDFVRRCKSFPDMDPDGWNLTFLTPLHIVARHGLHLILDEALMNIAGGKVTLRTRGRRKATPLMLASEHGHVEVIDALLRYTRRSMLRSTLSGEGRPGSHLFLGQLNLRDSRGMTALMFASREGHADAVRRLLAHKDTQVNLTDESGRTALMHASENGHEGPVQHLLDHKDIQVNLAGRNGYTALMFASCYGHEAIVQRLLACKATQANLANDDGQTALMLGSSNGRGEAVHHLLAHQHIQVNLADNDGWAALMLASAQGYKVTVQPLLAHKDTQVNLVNKVGRTALMLASCNDHQGPVRHLLAHEDTQVMLADNNGYTALMLASRYGHDTIVQLLLAHKQIQVNLADNEGRTALMIALSPGSGHITSLDPWSLFDKERRLRLIALLVGCHDLDANAVDEDGDTALILAARGGRSEAVSLLLQRTRINIHHRNKMGESALTVAWEGLAEVDSGARGWGYSEWEHSEEDPGTEEDYKAIIQILTEFERRSS</sequence>
<dbReference type="SUPFAM" id="SSF48403">
    <property type="entry name" value="Ankyrin repeat"/>
    <property type="match status" value="3"/>
</dbReference>
<feature type="repeat" description="ANK" evidence="3">
    <location>
        <begin position="737"/>
        <end position="770"/>
    </location>
</feature>
<dbReference type="Pfam" id="PF12796">
    <property type="entry name" value="Ank_2"/>
    <property type="match status" value="3"/>
</dbReference>